<feature type="transmembrane region" description="Helical" evidence="9">
    <location>
        <begin position="117"/>
        <end position="142"/>
    </location>
</feature>
<feature type="transmembrane region" description="Helical" evidence="9">
    <location>
        <begin position="217"/>
        <end position="236"/>
    </location>
</feature>
<comment type="subcellular location">
    <subcellularLocation>
        <location evidence="1">Cell inner membrane</location>
        <topology evidence="1">Multi-pass membrane protein</topology>
    </subcellularLocation>
</comment>
<gene>
    <name evidence="11" type="ORF">UFOPK3772_03369</name>
</gene>
<keyword evidence="2" id="KW-0813">Transport</keyword>
<feature type="transmembrane region" description="Helical" evidence="9">
    <location>
        <begin position="268"/>
        <end position="290"/>
    </location>
</feature>
<feature type="transmembrane region" description="Helical" evidence="9">
    <location>
        <begin position="375"/>
        <end position="392"/>
    </location>
</feature>
<evidence type="ECO:0000256" key="2">
    <source>
        <dbReference type="ARBA" id="ARBA00022448"/>
    </source>
</evidence>
<dbReference type="SUPFAM" id="SSF161098">
    <property type="entry name" value="MetI-like"/>
    <property type="match status" value="2"/>
</dbReference>
<protein>
    <submittedName>
        <fullName evidence="11">Unannotated protein</fullName>
    </submittedName>
</protein>
<dbReference type="AlphaFoldDB" id="A0A6J7LRX2"/>
<name>A0A6J7LRX2_9ZZZZ</name>
<dbReference type="PROSITE" id="PS50928">
    <property type="entry name" value="ABC_TM1"/>
    <property type="match status" value="2"/>
</dbReference>
<feature type="transmembrane region" description="Helical" evidence="9">
    <location>
        <begin position="51"/>
        <end position="77"/>
    </location>
</feature>
<dbReference type="PANTHER" id="PTHR43357">
    <property type="entry name" value="INNER MEMBRANE ABC TRANSPORTER PERMEASE PROTEIN YDCV"/>
    <property type="match status" value="1"/>
</dbReference>
<dbReference type="EMBL" id="CAFBNE010000195">
    <property type="protein sequence ID" value="CAB4970898.1"/>
    <property type="molecule type" value="Genomic_DNA"/>
</dbReference>
<dbReference type="CDD" id="cd06261">
    <property type="entry name" value="TM_PBP2"/>
    <property type="match status" value="2"/>
</dbReference>
<reference evidence="11" key="1">
    <citation type="submission" date="2020-05" db="EMBL/GenBank/DDBJ databases">
        <authorList>
            <person name="Chiriac C."/>
            <person name="Salcher M."/>
            <person name="Ghai R."/>
            <person name="Kavagutti S V."/>
        </authorList>
    </citation>
    <scope>NUCLEOTIDE SEQUENCE</scope>
</reference>
<proteinExistence type="predicted"/>
<feature type="domain" description="ABC transmembrane type-1" evidence="10">
    <location>
        <begin position="54"/>
        <end position="235"/>
    </location>
</feature>
<evidence type="ECO:0000256" key="4">
    <source>
        <dbReference type="ARBA" id="ARBA00022519"/>
    </source>
</evidence>
<dbReference type="InterPro" id="IPR035906">
    <property type="entry name" value="MetI-like_sf"/>
</dbReference>
<feature type="domain" description="ABC transmembrane type-1" evidence="10">
    <location>
        <begin position="310"/>
        <end position="500"/>
    </location>
</feature>
<dbReference type="GO" id="GO:0055085">
    <property type="term" value="P:transmembrane transport"/>
    <property type="evidence" value="ECO:0007669"/>
    <property type="project" value="InterPro"/>
</dbReference>
<evidence type="ECO:0000313" key="11">
    <source>
        <dbReference type="EMBL" id="CAB4970898.1"/>
    </source>
</evidence>
<evidence type="ECO:0000256" key="6">
    <source>
        <dbReference type="ARBA" id="ARBA00022989"/>
    </source>
</evidence>
<feature type="transmembrane region" description="Helical" evidence="9">
    <location>
        <begin position="310"/>
        <end position="336"/>
    </location>
</feature>
<evidence type="ECO:0000256" key="7">
    <source>
        <dbReference type="ARBA" id="ARBA00023136"/>
    </source>
</evidence>
<feature type="region of interest" description="Disordered" evidence="8">
    <location>
        <begin position="508"/>
        <end position="528"/>
    </location>
</feature>
<evidence type="ECO:0000256" key="9">
    <source>
        <dbReference type="SAM" id="Phobius"/>
    </source>
</evidence>
<organism evidence="11">
    <name type="scientific">freshwater metagenome</name>
    <dbReference type="NCBI Taxonomy" id="449393"/>
    <lineage>
        <taxon>unclassified sequences</taxon>
        <taxon>metagenomes</taxon>
        <taxon>ecological metagenomes</taxon>
    </lineage>
</organism>
<feature type="transmembrane region" description="Helical" evidence="9">
    <location>
        <begin position="348"/>
        <end position="369"/>
    </location>
</feature>
<feature type="transmembrane region" description="Helical" evidence="9">
    <location>
        <begin position="476"/>
        <end position="500"/>
    </location>
</feature>
<keyword evidence="5 9" id="KW-0812">Transmembrane</keyword>
<dbReference type="GO" id="GO:0005886">
    <property type="term" value="C:plasma membrane"/>
    <property type="evidence" value="ECO:0007669"/>
    <property type="project" value="UniProtKB-SubCell"/>
</dbReference>
<keyword evidence="3" id="KW-1003">Cell membrane</keyword>
<feature type="transmembrane region" description="Helical" evidence="9">
    <location>
        <begin position="89"/>
        <end position="111"/>
    </location>
</feature>
<dbReference type="Gene3D" id="1.10.3720.10">
    <property type="entry name" value="MetI-like"/>
    <property type="match status" value="2"/>
</dbReference>
<keyword evidence="4" id="KW-0997">Cell inner membrane</keyword>
<feature type="transmembrane region" description="Helical" evidence="9">
    <location>
        <begin position="163"/>
        <end position="188"/>
    </location>
</feature>
<dbReference type="Pfam" id="PF00528">
    <property type="entry name" value="BPD_transp_1"/>
    <property type="match status" value="2"/>
</dbReference>
<accession>A0A6J7LRX2</accession>
<evidence type="ECO:0000256" key="8">
    <source>
        <dbReference type="SAM" id="MobiDB-lite"/>
    </source>
</evidence>
<dbReference type="InterPro" id="IPR000515">
    <property type="entry name" value="MetI-like"/>
</dbReference>
<evidence type="ECO:0000259" key="10">
    <source>
        <dbReference type="PROSITE" id="PS50928"/>
    </source>
</evidence>
<dbReference type="PANTHER" id="PTHR43357:SF3">
    <property type="entry name" value="FE(3+)-TRANSPORT SYSTEM PERMEASE PROTEIN FBPB 2"/>
    <property type="match status" value="1"/>
</dbReference>
<evidence type="ECO:0000256" key="5">
    <source>
        <dbReference type="ARBA" id="ARBA00022692"/>
    </source>
</evidence>
<sequence length="528" mass="55506">MSRPGQASRTLVALSGVTALVAVTPLAYLLIRVLDAGPEKIASSLLRSRTLTTTVTSIELVLVVVAACLIIGVPVAWLLARARLPLKGLWIVLAALPLAMPSYVAAYAWIAEFPAMSGFWAAALILALVSMPYVIIPTTAALRSIDPAMEEVARSLGRKPWSAFWFAAMPQAWPAAAAGSLLVGLYVLSDFGAVALFRVDAFTRVIYTSYRASFDRTSAAVLAVVLVLLAAILIYAERRVRGRTARWRTGSGSARRATEIDLTSRQRVMAVLALTGLAILGLGVPAFSLLRRLSEGTRRPLDLVELATATASSFGVSLLGSLLAVGLALSVGVLAARYRTRSSRALEAVSYSGHALPGVVVGLSLVSLTLVVLPAMYQTVAALALAYAVLFLPKSIGATRTSVAMVPPVLEQTARTLGRGPLRAWLETTFRLSLPGIAAGGLLVLLTAMKELPATLMLRPTGLDTLATELWSRTEIAAYGAAAPYALTLIAVAAIPAWLLTRASDRASRSADGGTEAPARSPLSTVGT</sequence>
<feature type="transmembrane region" description="Helical" evidence="9">
    <location>
        <begin position="429"/>
        <end position="449"/>
    </location>
</feature>
<evidence type="ECO:0000256" key="1">
    <source>
        <dbReference type="ARBA" id="ARBA00004429"/>
    </source>
</evidence>
<evidence type="ECO:0000256" key="3">
    <source>
        <dbReference type="ARBA" id="ARBA00022475"/>
    </source>
</evidence>
<keyword evidence="6 9" id="KW-1133">Transmembrane helix</keyword>
<feature type="transmembrane region" description="Helical" evidence="9">
    <location>
        <begin position="12"/>
        <end position="31"/>
    </location>
</feature>
<keyword evidence="7 9" id="KW-0472">Membrane</keyword>